<keyword evidence="1" id="KW-0645">Protease</keyword>
<protein>
    <submittedName>
        <fullName evidence="4">Cell division protein FtsH</fullName>
    </submittedName>
</protein>
<feature type="non-terminal residue" evidence="4">
    <location>
        <position position="68"/>
    </location>
</feature>
<reference evidence="4 5" key="1">
    <citation type="submission" date="2018-10" db="EMBL/GenBank/DDBJ databases">
        <title>Iterative Subtractive Binning of Freshwater Chronoseries Metagenomes Recovers Nearly Complete Genomes from over Four Hundred Novel Species.</title>
        <authorList>
            <person name="Rodriguez-R L.M."/>
            <person name="Tsementzi D."/>
            <person name="Luo C."/>
            <person name="Konstantinidis K.T."/>
        </authorList>
    </citation>
    <scope>NUCLEOTIDE SEQUENCE [LARGE SCALE GENOMIC DNA]</scope>
    <source>
        <strain evidence="4">WB7_2B_003</strain>
    </source>
</reference>
<evidence type="ECO:0000313" key="4">
    <source>
        <dbReference type="EMBL" id="NCU62972.1"/>
    </source>
</evidence>
<sequence>MMWGVIVLLVLGLYNLFQNPGSITGKSEMPFSTFLTEVEKGNVASVDIRGSEISGTFRDGKSFKTYSP</sequence>
<gene>
    <name evidence="4" type="ORF">EBV78_02625</name>
</gene>
<comment type="caution">
    <text evidence="4">The sequence shown here is derived from an EMBL/GenBank/DDBJ whole genome shotgun (WGS) entry which is preliminary data.</text>
</comment>
<dbReference type="GO" id="GO:0008270">
    <property type="term" value="F:zinc ion binding"/>
    <property type="evidence" value="ECO:0007669"/>
    <property type="project" value="InterPro"/>
</dbReference>
<keyword evidence="4" id="KW-0131">Cell cycle</keyword>
<evidence type="ECO:0000256" key="2">
    <source>
        <dbReference type="ARBA" id="ARBA00022801"/>
    </source>
</evidence>
<dbReference type="Pfam" id="PF06480">
    <property type="entry name" value="FtsH_ext"/>
    <property type="match status" value="1"/>
</dbReference>
<dbReference type="Proteomes" id="UP000572953">
    <property type="component" value="Unassembled WGS sequence"/>
</dbReference>
<keyword evidence="2" id="KW-0378">Hydrolase</keyword>
<dbReference type="GO" id="GO:0005524">
    <property type="term" value="F:ATP binding"/>
    <property type="evidence" value="ECO:0007669"/>
    <property type="project" value="InterPro"/>
</dbReference>
<evidence type="ECO:0000259" key="3">
    <source>
        <dbReference type="Pfam" id="PF06480"/>
    </source>
</evidence>
<dbReference type="GO" id="GO:0051301">
    <property type="term" value="P:cell division"/>
    <property type="evidence" value="ECO:0007669"/>
    <property type="project" value="UniProtKB-KW"/>
</dbReference>
<feature type="domain" description="Peptidase M41 FtsH extracellular" evidence="3">
    <location>
        <begin position="2"/>
        <end position="67"/>
    </location>
</feature>
<dbReference type="EMBL" id="RGGN01000077">
    <property type="protein sequence ID" value="NCU62972.1"/>
    <property type="molecule type" value="Genomic_DNA"/>
</dbReference>
<name>A0A845S8X1_9PROT</name>
<dbReference type="GO" id="GO:0006508">
    <property type="term" value="P:proteolysis"/>
    <property type="evidence" value="ECO:0007669"/>
    <property type="project" value="UniProtKB-KW"/>
</dbReference>
<dbReference type="InterPro" id="IPR011546">
    <property type="entry name" value="Pept_M41_FtsH_extracell"/>
</dbReference>
<evidence type="ECO:0000313" key="5">
    <source>
        <dbReference type="Proteomes" id="UP000572953"/>
    </source>
</evidence>
<dbReference type="GO" id="GO:0004222">
    <property type="term" value="F:metalloendopeptidase activity"/>
    <property type="evidence" value="ECO:0007669"/>
    <property type="project" value="InterPro"/>
</dbReference>
<accession>A0A845S8X1</accession>
<organism evidence="4 5">
    <name type="scientific">Candidatus Fonsibacter lacus</name>
    <dbReference type="NCBI Taxonomy" id="2576439"/>
    <lineage>
        <taxon>Bacteria</taxon>
        <taxon>Pseudomonadati</taxon>
        <taxon>Pseudomonadota</taxon>
        <taxon>Alphaproteobacteria</taxon>
        <taxon>Candidatus Pelagibacterales</taxon>
        <taxon>Candidatus Pelagibacterales incertae sedis</taxon>
        <taxon>Candidatus Fonsibacter</taxon>
    </lineage>
</organism>
<evidence type="ECO:0000256" key="1">
    <source>
        <dbReference type="ARBA" id="ARBA00022670"/>
    </source>
</evidence>
<dbReference type="Gene3D" id="3.30.720.210">
    <property type="match status" value="1"/>
</dbReference>
<keyword evidence="4" id="KW-0132">Cell division</keyword>
<proteinExistence type="predicted"/>
<dbReference type="GO" id="GO:0004176">
    <property type="term" value="F:ATP-dependent peptidase activity"/>
    <property type="evidence" value="ECO:0007669"/>
    <property type="project" value="InterPro"/>
</dbReference>
<dbReference type="GO" id="GO:0016020">
    <property type="term" value="C:membrane"/>
    <property type="evidence" value="ECO:0007669"/>
    <property type="project" value="InterPro"/>
</dbReference>
<dbReference type="AlphaFoldDB" id="A0A845S8X1"/>